<dbReference type="AlphaFoldDB" id="A0A1F4VRB0"/>
<organism evidence="1 2">
    <name type="scientific">candidate division WWE3 bacterium RIFCSPLOWO2_01_FULL_53_14</name>
    <dbReference type="NCBI Taxonomy" id="1802628"/>
    <lineage>
        <taxon>Bacteria</taxon>
        <taxon>Katanobacteria</taxon>
    </lineage>
</organism>
<gene>
    <name evidence="1" type="ORF">A2890_02730</name>
</gene>
<dbReference type="STRING" id="1802628.A2890_02730"/>
<comment type="caution">
    <text evidence="1">The sequence shown here is derived from an EMBL/GenBank/DDBJ whole genome shotgun (WGS) entry which is preliminary data.</text>
</comment>
<dbReference type="InterPro" id="IPR012657">
    <property type="entry name" value="23S_rRNA-intervening_sequence"/>
</dbReference>
<evidence type="ECO:0008006" key="3">
    <source>
        <dbReference type="Google" id="ProtNLM"/>
    </source>
</evidence>
<accession>A0A1F4VRB0</accession>
<dbReference type="NCBIfam" id="TIGR02436">
    <property type="entry name" value="four helix bundle protein"/>
    <property type="match status" value="1"/>
</dbReference>
<dbReference type="PANTHER" id="PTHR38471:SF2">
    <property type="entry name" value="FOUR HELIX BUNDLE PROTEIN"/>
    <property type="match status" value="1"/>
</dbReference>
<evidence type="ECO:0000313" key="1">
    <source>
        <dbReference type="EMBL" id="OGC59734.1"/>
    </source>
</evidence>
<reference evidence="1 2" key="1">
    <citation type="journal article" date="2016" name="Nat. Commun.">
        <title>Thousands of microbial genomes shed light on interconnected biogeochemical processes in an aquifer system.</title>
        <authorList>
            <person name="Anantharaman K."/>
            <person name="Brown C.T."/>
            <person name="Hug L.A."/>
            <person name="Sharon I."/>
            <person name="Castelle C.J."/>
            <person name="Probst A.J."/>
            <person name="Thomas B.C."/>
            <person name="Singh A."/>
            <person name="Wilkins M.J."/>
            <person name="Karaoz U."/>
            <person name="Brodie E.L."/>
            <person name="Williams K.H."/>
            <person name="Hubbard S.S."/>
            <person name="Banfield J.F."/>
        </authorList>
    </citation>
    <scope>NUCLEOTIDE SEQUENCE [LARGE SCALE GENOMIC DNA]</scope>
</reference>
<evidence type="ECO:0000313" key="2">
    <source>
        <dbReference type="Proteomes" id="UP000176967"/>
    </source>
</evidence>
<dbReference type="CDD" id="cd16377">
    <property type="entry name" value="23S_rRNA_IVP_like"/>
    <property type="match status" value="1"/>
</dbReference>
<dbReference type="EMBL" id="MEVL01000035">
    <property type="protein sequence ID" value="OGC59734.1"/>
    <property type="molecule type" value="Genomic_DNA"/>
</dbReference>
<dbReference type="Proteomes" id="UP000176967">
    <property type="component" value="Unassembled WGS sequence"/>
</dbReference>
<sequence length="114" mass="13381">MLRFETLDIYKDSLSFANEIYSRTKSWPRDYLFDLTSQIRRAALSVPLNIAEGSSRSNADFKRFLDIARGSCYECIPLIEITFLQGLLDKEENDRWYERYDDLAKRISALKKAL</sequence>
<dbReference type="PANTHER" id="PTHR38471">
    <property type="entry name" value="FOUR HELIX BUNDLE PROTEIN"/>
    <property type="match status" value="1"/>
</dbReference>
<name>A0A1F4VRB0_UNCKA</name>
<dbReference type="SUPFAM" id="SSF158446">
    <property type="entry name" value="IVS-encoded protein-like"/>
    <property type="match status" value="1"/>
</dbReference>
<dbReference type="InterPro" id="IPR036583">
    <property type="entry name" value="23S_rRNA_IVS_sf"/>
</dbReference>
<protein>
    <recommendedName>
        <fullName evidence="3">Four helix bundle protein</fullName>
    </recommendedName>
</protein>
<dbReference type="Pfam" id="PF05635">
    <property type="entry name" value="23S_rRNA_IVP"/>
    <property type="match status" value="1"/>
</dbReference>
<proteinExistence type="predicted"/>
<dbReference type="Gene3D" id="1.20.1440.60">
    <property type="entry name" value="23S rRNA-intervening sequence"/>
    <property type="match status" value="1"/>
</dbReference>